<evidence type="ECO:0000313" key="2">
    <source>
        <dbReference type="Proteomes" id="UP000828390"/>
    </source>
</evidence>
<keyword evidence="2" id="KW-1185">Reference proteome</keyword>
<comment type="caution">
    <text evidence="1">The sequence shown here is derived from an EMBL/GenBank/DDBJ whole genome shotgun (WGS) entry which is preliminary data.</text>
</comment>
<reference evidence="1" key="1">
    <citation type="journal article" date="2019" name="bioRxiv">
        <title>The Genome of the Zebra Mussel, Dreissena polymorpha: A Resource for Invasive Species Research.</title>
        <authorList>
            <person name="McCartney M.A."/>
            <person name="Auch B."/>
            <person name="Kono T."/>
            <person name="Mallez S."/>
            <person name="Zhang Y."/>
            <person name="Obille A."/>
            <person name="Becker A."/>
            <person name="Abrahante J.E."/>
            <person name="Garbe J."/>
            <person name="Badalamenti J.P."/>
            <person name="Herman A."/>
            <person name="Mangelson H."/>
            <person name="Liachko I."/>
            <person name="Sullivan S."/>
            <person name="Sone E.D."/>
            <person name="Koren S."/>
            <person name="Silverstein K.A.T."/>
            <person name="Beckman K.B."/>
            <person name="Gohl D.M."/>
        </authorList>
    </citation>
    <scope>NUCLEOTIDE SEQUENCE</scope>
    <source>
        <strain evidence="1">Duluth1</strain>
        <tissue evidence="1">Whole animal</tissue>
    </source>
</reference>
<sequence>MNIFKEIIKDKSKNAYTTLKTLTQISKHKSSVLEDFDGNLLTKNDAIISS</sequence>
<reference evidence="1" key="2">
    <citation type="submission" date="2020-11" db="EMBL/GenBank/DDBJ databases">
        <authorList>
            <person name="McCartney M.A."/>
            <person name="Auch B."/>
            <person name="Kono T."/>
            <person name="Mallez S."/>
            <person name="Becker A."/>
            <person name="Gohl D.M."/>
            <person name="Silverstein K.A.T."/>
            <person name="Koren S."/>
            <person name="Bechman K.B."/>
            <person name="Herman A."/>
            <person name="Abrahante J.E."/>
            <person name="Garbe J."/>
        </authorList>
    </citation>
    <scope>NUCLEOTIDE SEQUENCE</scope>
    <source>
        <strain evidence="1">Duluth1</strain>
        <tissue evidence="1">Whole animal</tissue>
    </source>
</reference>
<name>A0A9D4C5E2_DREPO</name>
<evidence type="ECO:0000313" key="1">
    <source>
        <dbReference type="EMBL" id="KAH3717731.1"/>
    </source>
</evidence>
<dbReference type="Proteomes" id="UP000828390">
    <property type="component" value="Unassembled WGS sequence"/>
</dbReference>
<proteinExistence type="predicted"/>
<gene>
    <name evidence="1" type="ORF">DPMN_060526</name>
</gene>
<accession>A0A9D4C5E2</accession>
<dbReference type="EMBL" id="JAIWYP010000013">
    <property type="protein sequence ID" value="KAH3717731.1"/>
    <property type="molecule type" value="Genomic_DNA"/>
</dbReference>
<organism evidence="1 2">
    <name type="scientific">Dreissena polymorpha</name>
    <name type="common">Zebra mussel</name>
    <name type="synonym">Mytilus polymorpha</name>
    <dbReference type="NCBI Taxonomy" id="45954"/>
    <lineage>
        <taxon>Eukaryota</taxon>
        <taxon>Metazoa</taxon>
        <taxon>Spiralia</taxon>
        <taxon>Lophotrochozoa</taxon>
        <taxon>Mollusca</taxon>
        <taxon>Bivalvia</taxon>
        <taxon>Autobranchia</taxon>
        <taxon>Heteroconchia</taxon>
        <taxon>Euheterodonta</taxon>
        <taxon>Imparidentia</taxon>
        <taxon>Neoheterodontei</taxon>
        <taxon>Myida</taxon>
        <taxon>Dreissenoidea</taxon>
        <taxon>Dreissenidae</taxon>
        <taxon>Dreissena</taxon>
    </lineage>
</organism>
<dbReference type="AlphaFoldDB" id="A0A9D4C5E2"/>
<protein>
    <submittedName>
        <fullName evidence="1">Uncharacterized protein</fullName>
    </submittedName>
</protein>